<accession>A0A3B3B5L0</accession>
<evidence type="ECO:0000256" key="8">
    <source>
        <dbReference type="ARBA" id="ARBA00023054"/>
    </source>
</evidence>
<evidence type="ECO:0000256" key="7">
    <source>
        <dbReference type="ARBA" id="ARBA00022949"/>
    </source>
</evidence>
<dbReference type="Ensembl" id="ENSOMET00000015169.1">
    <property type="protein sequence ID" value="ENSOMEP00000000855.1"/>
    <property type="gene ID" value="ENSOMEG00000001745.1"/>
</dbReference>
<proteinExistence type="inferred from homology"/>
<comment type="subcellular location">
    <subcellularLocation>
        <location evidence="2">Cell junction</location>
        <location evidence="2">Desmosome</location>
    </subcellularLocation>
    <subcellularLocation>
        <location evidence="1">Cell membrane</location>
    </subcellularLocation>
</comment>
<dbReference type="PaxDb" id="30732-ENSOMEP00000000855"/>
<dbReference type="SUPFAM" id="SSF75399">
    <property type="entry name" value="Plakin repeat"/>
    <property type="match status" value="2"/>
</dbReference>
<organism evidence="11 12">
    <name type="scientific">Oryzias melastigma</name>
    <name type="common">Marine medaka</name>
    <dbReference type="NCBI Taxonomy" id="30732"/>
    <lineage>
        <taxon>Eukaryota</taxon>
        <taxon>Metazoa</taxon>
        <taxon>Chordata</taxon>
        <taxon>Craniata</taxon>
        <taxon>Vertebrata</taxon>
        <taxon>Euteleostomi</taxon>
        <taxon>Actinopterygii</taxon>
        <taxon>Neopterygii</taxon>
        <taxon>Teleostei</taxon>
        <taxon>Neoteleostei</taxon>
        <taxon>Acanthomorphata</taxon>
        <taxon>Ovalentaria</taxon>
        <taxon>Atherinomorphae</taxon>
        <taxon>Beloniformes</taxon>
        <taxon>Adrianichthyidae</taxon>
        <taxon>Oryziinae</taxon>
        <taxon>Oryzias</taxon>
    </lineage>
</organism>
<evidence type="ECO:0000256" key="5">
    <source>
        <dbReference type="ARBA" id="ARBA00022553"/>
    </source>
</evidence>
<keyword evidence="9" id="KW-0472">Membrane</keyword>
<reference evidence="11" key="1">
    <citation type="submission" date="2025-08" db="UniProtKB">
        <authorList>
            <consortium name="Ensembl"/>
        </authorList>
    </citation>
    <scope>IDENTIFICATION</scope>
</reference>
<evidence type="ECO:0000256" key="1">
    <source>
        <dbReference type="ARBA" id="ARBA00004236"/>
    </source>
</evidence>
<evidence type="ECO:0000256" key="9">
    <source>
        <dbReference type="ARBA" id="ARBA00023136"/>
    </source>
</evidence>
<dbReference type="GO" id="GO:0005198">
    <property type="term" value="F:structural molecule activity"/>
    <property type="evidence" value="ECO:0007669"/>
    <property type="project" value="TreeGrafter"/>
</dbReference>
<evidence type="ECO:0000256" key="10">
    <source>
        <dbReference type="SAM" id="Coils"/>
    </source>
</evidence>
<keyword evidence="12" id="KW-1185">Reference proteome</keyword>
<dbReference type="GO" id="GO:0005737">
    <property type="term" value="C:cytoplasm"/>
    <property type="evidence" value="ECO:0007669"/>
    <property type="project" value="TreeGrafter"/>
</dbReference>
<dbReference type="PANTHER" id="PTHR23169">
    <property type="entry name" value="ENVOPLAKIN"/>
    <property type="match status" value="1"/>
</dbReference>
<keyword evidence="7" id="KW-0965">Cell junction</keyword>
<dbReference type="GO" id="GO:0045104">
    <property type="term" value="P:intermediate filament cytoskeleton organization"/>
    <property type="evidence" value="ECO:0007669"/>
    <property type="project" value="InterPro"/>
</dbReference>
<dbReference type="Proteomes" id="UP000261560">
    <property type="component" value="Unplaced"/>
</dbReference>
<dbReference type="GO" id="GO:0014704">
    <property type="term" value="C:intercalated disc"/>
    <property type="evidence" value="ECO:0007669"/>
    <property type="project" value="TreeGrafter"/>
</dbReference>
<keyword evidence="5" id="KW-0597">Phosphoprotein</keyword>
<dbReference type="GO" id="GO:0098609">
    <property type="term" value="P:cell-cell adhesion"/>
    <property type="evidence" value="ECO:0007669"/>
    <property type="project" value="TreeGrafter"/>
</dbReference>
<evidence type="ECO:0000256" key="4">
    <source>
        <dbReference type="ARBA" id="ARBA00022475"/>
    </source>
</evidence>
<protein>
    <submittedName>
        <fullName evidence="11">Uncharacterized protein</fullName>
    </submittedName>
</protein>
<dbReference type="Pfam" id="PF00681">
    <property type="entry name" value="Plectin"/>
    <property type="match status" value="4"/>
</dbReference>
<dbReference type="GO" id="GO:0005882">
    <property type="term" value="C:intermediate filament"/>
    <property type="evidence" value="ECO:0007669"/>
    <property type="project" value="TreeGrafter"/>
</dbReference>
<dbReference type="Gene3D" id="3.90.1290.10">
    <property type="entry name" value="Plakin repeat"/>
    <property type="match status" value="2"/>
</dbReference>
<dbReference type="InterPro" id="IPR043197">
    <property type="entry name" value="Plakin"/>
</dbReference>
<evidence type="ECO:0000256" key="3">
    <source>
        <dbReference type="ARBA" id="ARBA00009109"/>
    </source>
</evidence>
<comment type="similarity">
    <text evidence="3">Belongs to the plakin or cytolinker family.</text>
</comment>
<evidence type="ECO:0000256" key="6">
    <source>
        <dbReference type="ARBA" id="ARBA00022737"/>
    </source>
</evidence>
<dbReference type="InterPro" id="IPR035915">
    <property type="entry name" value="Plakin_repeat_sf"/>
</dbReference>
<reference evidence="11" key="2">
    <citation type="submission" date="2025-09" db="UniProtKB">
        <authorList>
            <consortium name="Ensembl"/>
        </authorList>
    </citation>
    <scope>IDENTIFICATION</scope>
</reference>
<sequence length="648" mass="72195">MEQQLDKCKIMLEELKSKLELQKEAYEKQLWLMQTEMEKKLTLLQSEITREGKPSSGIHETVRTSDKSTADFGAKKVESTSQKLPEVKWSSNIQYLIKYKLVDQEILRKLEMGLITPAQMEALLVQPIDKPTAITGVYVESSKKKISFLEAAEKGFLAKTYALEFLEAQAATGSLADLATGKIHSVAEALEMGIIYTGLKDKLMEAEKAVSGYMHKGKMLSVFQAMEERILDRCKGKKILEVQVATGGLINPETRARVPACIAVEHGLVSKEILQSLYDPVSNPRGFHNPDSGHKAYYSEVLKTCLYDLDGGVFLFPFGERHLTSTSPLSPHKVSVVNSSCGSEMSTYEAFKGKHIDKKTYLSLSMLESEWQEKSITDSSGSLYHIITDDRSGRQICLESALSQRFLEASELESYRSGALSIYEIAEIIFSRMVVVEDVNSTIAGLWDVTQKKRLSILQGFQQGLTDRPTALRLLESQACTGGICDPSSGEKLTLCDALKRGLVDEGLNQQLQPFEQAYNGIFDPLTGKTLTVSQAAQENLFPKDAAFRCIEFQLLTGGPIDPVTHDRVSPEEAIQSGLVDKVTASSLKDEKHHTKALTCPKTKRRITFKEALERSMFDCHTGLRLLEATKIHGFGPKSTFHYVWAYK</sequence>
<dbReference type="GO" id="GO:0043588">
    <property type="term" value="P:skin development"/>
    <property type="evidence" value="ECO:0007669"/>
    <property type="project" value="TreeGrafter"/>
</dbReference>
<feature type="coiled-coil region" evidence="10">
    <location>
        <begin position="5"/>
        <end position="36"/>
    </location>
</feature>
<name>A0A3B3B5L0_ORYME</name>
<dbReference type="GO" id="GO:0030057">
    <property type="term" value="C:desmosome"/>
    <property type="evidence" value="ECO:0007669"/>
    <property type="project" value="UniProtKB-SubCell"/>
</dbReference>
<keyword evidence="4" id="KW-1003">Cell membrane</keyword>
<dbReference type="OMA" id="GAKSTFH"/>
<dbReference type="GO" id="GO:0005886">
    <property type="term" value="C:plasma membrane"/>
    <property type="evidence" value="ECO:0007669"/>
    <property type="project" value="UniProtKB-SubCell"/>
</dbReference>
<dbReference type="STRING" id="30732.ENSOMEP00000000855"/>
<evidence type="ECO:0000256" key="2">
    <source>
        <dbReference type="ARBA" id="ARBA00004568"/>
    </source>
</evidence>
<dbReference type="GeneTree" id="ENSGT00940000162855"/>
<dbReference type="AlphaFoldDB" id="A0A3B3B5L0"/>
<dbReference type="InterPro" id="IPR001101">
    <property type="entry name" value="Plectin_repeat"/>
</dbReference>
<dbReference type="GO" id="GO:0042060">
    <property type="term" value="P:wound healing"/>
    <property type="evidence" value="ECO:0007669"/>
    <property type="project" value="TreeGrafter"/>
</dbReference>
<dbReference type="PANTHER" id="PTHR23169:SF26">
    <property type="entry name" value="DESMOPLAKIN"/>
    <property type="match status" value="1"/>
</dbReference>
<evidence type="ECO:0000313" key="11">
    <source>
        <dbReference type="Ensembl" id="ENSOMEP00000000855.1"/>
    </source>
</evidence>
<dbReference type="Gene3D" id="3.30.160.780">
    <property type="match status" value="1"/>
</dbReference>
<keyword evidence="8 10" id="KW-0175">Coiled coil</keyword>
<dbReference type="SMART" id="SM00250">
    <property type="entry name" value="PLEC"/>
    <property type="match status" value="9"/>
</dbReference>
<evidence type="ECO:0000313" key="12">
    <source>
        <dbReference type="Proteomes" id="UP000261560"/>
    </source>
</evidence>
<keyword evidence="6" id="KW-0677">Repeat</keyword>